<feature type="compositionally biased region" description="Low complexity" evidence="1">
    <location>
        <begin position="164"/>
        <end position="176"/>
    </location>
</feature>
<name>A0A4C1SW98_EUMVA</name>
<protein>
    <submittedName>
        <fullName evidence="2">Uncharacterized protein</fullName>
    </submittedName>
</protein>
<proteinExistence type="predicted"/>
<organism evidence="2 3">
    <name type="scientific">Eumeta variegata</name>
    <name type="common">Bagworm moth</name>
    <name type="synonym">Eumeta japonica</name>
    <dbReference type="NCBI Taxonomy" id="151549"/>
    <lineage>
        <taxon>Eukaryota</taxon>
        <taxon>Metazoa</taxon>
        <taxon>Ecdysozoa</taxon>
        <taxon>Arthropoda</taxon>
        <taxon>Hexapoda</taxon>
        <taxon>Insecta</taxon>
        <taxon>Pterygota</taxon>
        <taxon>Neoptera</taxon>
        <taxon>Endopterygota</taxon>
        <taxon>Lepidoptera</taxon>
        <taxon>Glossata</taxon>
        <taxon>Ditrysia</taxon>
        <taxon>Tineoidea</taxon>
        <taxon>Psychidae</taxon>
        <taxon>Oiketicinae</taxon>
        <taxon>Eumeta</taxon>
    </lineage>
</organism>
<evidence type="ECO:0000313" key="2">
    <source>
        <dbReference type="EMBL" id="GBP05587.1"/>
    </source>
</evidence>
<dbReference type="Proteomes" id="UP000299102">
    <property type="component" value="Unassembled WGS sequence"/>
</dbReference>
<dbReference type="EMBL" id="BGZK01007789">
    <property type="protein sequence ID" value="GBP05587.1"/>
    <property type="molecule type" value="Genomic_DNA"/>
</dbReference>
<dbReference type="AlphaFoldDB" id="A0A4C1SW98"/>
<feature type="compositionally biased region" description="Low complexity" evidence="1">
    <location>
        <begin position="258"/>
        <end position="292"/>
    </location>
</feature>
<feature type="region of interest" description="Disordered" evidence="1">
    <location>
        <begin position="145"/>
        <end position="292"/>
    </location>
</feature>
<gene>
    <name evidence="2" type="ORF">EVAR_72122_1</name>
</gene>
<evidence type="ECO:0000313" key="3">
    <source>
        <dbReference type="Proteomes" id="UP000299102"/>
    </source>
</evidence>
<dbReference type="OrthoDB" id="6497308at2759"/>
<sequence>MLDYNPNKVKNNSATSSSSNDLNARNNGQFTKPHVPPLVPVSPLEGQRKVVQRSATASSIATANNTVPLNSSAALEDFEKKFKMNDEMRAVVQKVLSNPDLSTFIQTNASNTFVPFISPPISPANGGAMSSSVGGNSSVSIVPNPHVTITPQLPPHFNLGTAAHSPSSSSSHSSPSGGNRQKSVICSTNALLSSPSTSSPSSASHSPSNSRTRLTAYNNNHHNHNHTYSSQLQLSSSSTTTPTPMEVIDLSSPRRSLQAASAYLQQQQQQQQQQHQQQQQQAAAVSAAQQQS</sequence>
<evidence type="ECO:0000256" key="1">
    <source>
        <dbReference type="SAM" id="MobiDB-lite"/>
    </source>
</evidence>
<accession>A0A4C1SW98</accession>
<feature type="region of interest" description="Disordered" evidence="1">
    <location>
        <begin position="1"/>
        <end position="42"/>
    </location>
</feature>
<comment type="caution">
    <text evidence="2">The sequence shown here is derived from an EMBL/GenBank/DDBJ whole genome shotgun (WGS) entry which is preliminary data.</text>
</comment>
<feature type="compositionally biased region" description="Polar residues" evidence="1">
    <location>
        <begin position="8"/>
        <end position="30"/>
    </location>
</feature>
<feature type="compositionally biased region" description="Polar residues" evidence="1">
    <location>
        <begin position="177"/>
        <end position="186"/>
    </location>
</feature>
<keyword evidence="3" id="KW-1185">Reference proteome</keyword>
<feature type="compositionally biased region" description="Low complexity" evidence="1">
    <location>
        <begin position="187"/>
        <end position="210"/>
    </location>
</feature>
<feature type="compositionally biased region" description="Low complexity" evidence="1">
    <location>
        <begin position="229"/>
        <end position="244"/>
    </location>
</feature>
<reference evidence="2 3" key="1">
    <citation type="journal article" date="2019" name="Commun. Biol.">
        <title>The bagworm genome reveals a unique fibroin gene that provides high tensile strength.</title>
        <authorList>
            <person name="Kono N."/>
            <person name="Nakamura H."/>
            <person name="Ohtoshi R."/>
            <person name="Tomita M."/>
            <person name="Numata K."/>
            <person name="Arakawa K."/>
        </authorList>
    </citation>
    <scope>NUCLEOTIDE SEQUENCE [LARGE SCALE GENOMIC DNA]</scope>
</reference>